<dbReference type="GO" id="GO:0043025">
    <property type="term" value="C:neuronal cell body"/>
    <property type="evidence" value="ECO:0007669"/>
    <property type="project" value="TreeGrafter"/>
</dbReference>
<dbReference type="GO" id="GO:0005886">
    <property type="term" value="C:plasma membrane"/>
    <property type="evidence" value="ECO:0007669"/>
    <property type="project" value="TreeGrafter"/>
</dbReference>
<dbReference type="GeneTree" id="ENSGT01030000238169"/>
<reference evidence="4" key="2">
    <citation type="submission" date="2025-08" db="UniProtKB">
        <authorList>
            <consortium name="Ensembl"/>
        </authorList>
    </citation>
    <scope>IDENTIFICATION</scope>
</reference>
<name>A0A672UFR8_STRHB</name>
<dbReference type="InterPro" id="IPR003598">
    <property type="entry name" value="Ig_sub2"/>
</dbReference>
<dbReference type="GO" id="GO:0007156">
    <property type="term" value="P:homophilic cell adhesion via plasma membrane adhesion molecules"/>
    <property type="evidence" value="ECO:0007669"/>
    <property type="project" value="TreeGrafter"/>
</dbReference>
<sequence>RLGTFCGKKLSLERSPAVTWLKDGEPLAWHSTQEPGSPRLSLAAVGPADAGVYSCLAANEVGEASKAFHLLIQPGPEEVRALLNGSAVLPAYQVEHPGDDALLHCDARGHPLPLIRWSKDGVPVVAGGRLRLLHNGSLAIRANTDAGHYRCVAENDAGTAAKVVTLALQSECCPLCTPFLRDCKSHHSSWCELGSGCCCTVPCRGSPPHLWSGGVMGSHCLRVPAPASCPMPRCSCPPLPAVMLADTPASLATPWGLLSPMPPWLCKVGVLSCSFIESWNGLGWKEP</sequence>
<dbReference type="GO" id="GO:0008046">
    <property type="term" value="F:axon guidance receptor activity"/>
    <property type="evidence" value="ECO:0007669"/>
    <property type="project" value="TreeGrafter"/>
</dbReference>
<dbReference type="SMART" id="SM00408">
    <property type="entry name" value="IGc2"/>
    <property type="match status" value="2"/>
</dbReference>
<dbReference type="PANTHER" id="PTHR45080:SF8">
    <property type="entry name" value="IG-LIKE DOMAIN-CONTAINING PROTEIN"/>
    <property type="match status" value="1"/>
</dbReference>
<feature type="domain" description="Ig-like" evidence="3">
    <location>
        <begin position="1"/>
        <end position="69"/>
    </location>
</feature>
<dbReference type="InterPro" id="IPR013098">
    <property type="entry name" value="Ig_I-set"/>
</dbReference>
<keyword evidence="2" id="KW-1015">Disulfide bond</keyword>
<dbReference type="InterPro" id="IPR013783">
    <property type="entry name" value="Ig-like_fold"/>
</dbReference>
<dbReference type="GO" id="GO:0050808">
    <property type="term" value="P:synapse organization"/>
    <property type="evidence" value="ECO:0007669"/>
    <property type="project" value="TreeGrafter"/>
</dbReference>
<evidence type="ECO:0000256" key="1">
    <source>
        <dbReference type="ARBA" id="ARBA00022729"/>
    </source>
</evidence>
<dbReference type="InParanoid" id="A0A672UFR8"/>
<keyword evidence="1" id="KW-0732">Signal</keyword>
<dbReference type="GO" id="GO:0030424">
    <property type="term" value="C:axon"/>
    <property type="evidence" value="ECO:0007669"/>
    <property type="project" value="TreeGrafter"/>
</dbReference>
<dbReference type="InterPro" id="IPR003599">
    <property type="entry name" value="Ig_sub"/>
</dbReference>
<protein>
    <recommendedName>
        <fullName evidence="3">Ig-like domain-containing protein</fullName>
    </recommendedName>
</protein>
<dbReference type="PROSITE" id="PS50835">
    <property type="entry name" value="IG_LIKE"/>
    <property type="match status" value="2"/>
</dbReference>
<dbReference type="InterPro" id="IPR036179">
    <property type="entry name" value="Ig-like_dom_sf"/>
</dbReference>
<dbReference type="SUPFAM" id="SSF48726">
    <property type="entry name" value="Immunoglobulin"/>
    <property type="match status" value="2"/>
</dbReference>
<feature type="domain" description="Ig-like" evidence="3">
    <location>
        <begin position="76"/>
        <end position="167"/>
    </location>
</feature>
<dbReference type="InterPro" id="IPR007110">
    <property type="entry name" value="Ig-like_dom"/>
</dbReference>
<reference evidence="4 5" key="1">
    <citation type="submission" date="2019-11" db="EMBL/GenBank/DDBJ databases">
        <title>Strigops habroptila (kakapo) genome, bStrHab1, primary haplotype, v2.</title>
        <authorList>
            <person name="Jarvis E.D."/>
            <person name="Howard J."/>
            <person name="Rhie A."/>
            <person name="Phillippy A."/>
            <person name="Korlach J."/>
            <person name="Digby A."/>
            <person name="Iorns D."/>
            <person name="Eason D."/>
            <person name="Robertson B."/>
            <person name="Raemaekers T."/>
            <person name="Howe K."/>
            <person name="Lewin H."/>
            <person name="Damas J."/>
            <person name="Hastie A."/>
            <person name="Tracey A."/>
            <person name="Chow W."/>
            <person name="Fedrigo O."/>
        </authorList>
    </citation>
    <scope>NUCLEOTIDE SEQUENCE [LARGE SCALE GENOMIC DNA]</scope>
</reference>
<dbReference type="Pfam" id="PF07679">
    <property type="entry name" value="I-set"/>
    <property type="match status" value="2"/>
</dbReference>
<evidence type="ECO:0000256" key="2">
    <source>
        <dbReference type="ARBA" id="ARBA00023157"/>
    </source>
</evidence>
<evidence type="ECO:0000313" key="4">
    <source>
        <dbReference type="Ensembl" id="ENSSHBP00005013200.1"/>
    </source>
</evidence>
<dbReference type="Proteomes" id="UP000472266">
    <property type="component" value="Chromosome 18"/>
</dbReference>
<accession>A0A672UFR8</accession>
<dbReference type="AlphaFoldDB" id="A0A672UFR8"/>
<dbReference type="Ensembl" id="ENSSHBT00005015890.1">
    <property type="protein sequence ID" value="ENSSHBP00005013200.1"/>
    <property type="gene ID" value="ENSSHBG00005011579.1"/>
</dbReference>
<organism evidence="4 5">
    <name type="scientific">Strigops habroptila</name>
    <name type="common">Kakapo</name>
    <dbReference type="NCBI Taxonomy" id="2489341"/>
    <lineage>
        <taxon>Eukaryota</taxon>
        <taxon>Metazoa</taxon>
        <taxon>Chordata</taxon>
        <taxon>Craniata</taxon>
        <taxon>Vertebrata</taxon>
        <taxon>Euteleostomi</taxon>
        <taxon>Archelosauria</taxon>
        <taxon>Archosauria</taxon>
        <taxon>Dinosauria</taxon>
        <taxon>Saurischia</taxon>
        <taxon>Theropoda</taxon>
        <taxon>Coelurosauria</taxon>
        <taxon>Aves</taxon>
        <taxon>Neognathae</taxon>
        <taxon>Neoaves</taxon>
        <taxon>Telluraves</taxon>
        <taxon>Australaves</taxon>
        <taxon>Psittaciformes</taxon>
        <taxon>Psittacidae</taxon>
        <taxon>Strigops</taxon>
    </lineage>
</organism>
<evidence type="ECO:0000313" key="5">
    <source>
        <dbReference type="Proteomes" id="UP000472266"/>
    </source>
</evidence>
<dbReference type="SMART" id="SM00409">
    <property type="entry name" value="IG"/>
    <property type="match status" value="2"/>
</dbReference>
<dbReference type="PANTHER" id="PTHR45080">
    <property type="entry name" value="CONTACTIN 5"/>
    <property type="match status" value="1"/>
</dbReference>
<evidence type="ECO:0000259" key="3">
    <source>
        <dbReference type="PROSITE" id="PS50835"/>
    </source>
</evidence>
<dbReference type="Gene3D" id="2.60.40.10">
    <property type="entry name" value="Immunoglobulins"/>
    <property type="match status" value="2"/>
</dbReference>
<keyword evidence="5" id="KW-1185">Reference proteome</keyword>
<dbReference type="InterPro" id="IPR050958">
    <property type="entry name" value="Cell_Adh-Cytoskel_Orgn"/>
</dbReference>
<reference evidence="4" key="3">
    <citation type="submission" date="2025-09" db="UniProtKB">
        <authorList>
            <consortium name="Ensembl"/>
        </authorList>
    </citation>
    <scope>IDENTIFICATION</scope>
</reference>
<proteinExistence type="predicted"/>